<sequence length="111" mass="13167">MFEFNSWKEGGNHKLWIRQAELPKTLLKISKMTRQSQRACKVYDQLIELDRKKEDCSYKVLRTAFSLSPFVAFDELMIKHWSPGGSIEVYLAYIKTSSNWRDCRSRPALYR</sequence>
<dbReference type="EMBL" id="HACA01013956">
    <property type="protein sequence ID" value="CDW31317.1"/>
    <property type="molecule type" value="Transcribed_RNA"/>
</dbReference>
<reference evidence="1" key="1">
    <citation type="submission" date="2014-05" db="EMBL/GenBank/DDBJ databases">
        <authorList>
            <person name="Chronopoulou M."/>
        </authorList>
    </citation>
    <scope>NUCLEOTIDE SEQUENCE</scope>
    <source>
        <tissue evidence="1">Whole organism</tissue>
    </source>
</reference>
<protein>
    <submittedName>
        <fullName evidence="1">Uncharacterized protein</fullName>
    </submittedName>
</protein>
<evidence type="ECO:0000313" key="1">
    <source>
        <dbReference type="EMBL" id="CDW31316.1"/>
    </source>
</evidence>
<organism evidence="1">
    <name type="scientific">Lepeophtheirus salmonis</name>
    <name type="common">Salmon louse</name>
    <name type="synonym">Caligus salmonis</name>
    <dbReference type="NCBI Taxonomy" id="72036"/>
    <lineage>
        <taxon>Eukaryota</taxon>
        <taxon>Metazoa</taxon>
        <taxon>Ecdysozoa</taxon>
        <taxon>Arthropoda</taxon>
        <taxon>Crustacea</taxon>
        <taxon>Multicrustacea</taxon>
        <taxon>Hexanauplia</taxon>
        <taxon>Copepoda</taxon>
        <taxon>Siphonostomatoida</taxon>
        <taxon>Caligidae</taxon>
        <taxon>Lepeophtheirus</taxon>
    </lineage>
</organism>
<dbReference type="EMBL" id="HACA01013955">
    <property type="protein sequence ID" value="CDW31316.1"/>
    <property type="molecule type" value="Transcribed_RNA"/>
</dbReference>
<dbReference type="AlphaFoldDB" id="A0A0K2U0Y6"/>
<name>A0A0K2U0Y6_LEPSM</name>
<proteinExistence type="predicted"/>
<accession>A0A0K2U0Y6</accession>